<evidence type="ECO:0000256" key="8">
    <source>
        <dbReference type="ARBA" id="ARBA00022833"/>
    </source>
</evidence>
<dbReference type="Pfam" id="PF23493">
    <property type="entry name" value="CysS_C"/>
    <property type="match status" value="1"/>
</dbReference>
<evidence type="ECO:0000256" key="9">
    <source>
        <dbReference type="ARBA" id="ARBA00022840"/>
    </source>
</evidence>
<evidence type="ECO:0000256" key="12">
    <source>
        <dbReference type="HAMAP-Rule" id="MF_00041"/>
    </source>
</evidence>
<evidence type="ECO:0000256" key="3">
    <source>
        <dbReference type="ARBA" id="ARBA00011245"/>
    </source>
</evidence>
<dbReference type="InterPro" id="IPR056411">
    <property type="entry name" value="CysS_C"/>
</dbReference>
<comment type="catalytic activity">
    <reaction evidence="12">
        <text>tRNA(Cys) + L-cysteine + ATP = L-cysteinyl-tRNA(Cys) + AMP + diphosphate</text>
        <dbReference type="Rhea" id="RHEA:17773"/>
        <dbReference type="Rhea" id="RHEA-COMP:9661"/>
        <dbReference type="Rhea" id="RHEA-COMP:9679"/>
        <dbReference type="ChEBI" id="CHEBI:30616"/>
        <dbReference type="ChEBI" id="CHEBI:33019"/>
        <dbReference type="ChEBI" id="CHEBI:35235"/>
        <dbReference type="ChEBI" id="CHEBI:78442"/>
        <dbReference type="ChEBI" id="CHEBI:78517"/>
        <dbReference type="ChEBI" id="CHEBI:456215"/>
        <dbReference type="EC" id="6.1.1.16"/>
    </reaction>
</comment>
<feature type="binding site" evidence="12">
    <location>
        <position position="209"/>
    </location>
    <ligand>
        <name>Zn(2+)</name>
        <dbReference type="ChEBI" id="CHEBI:29105"/>
    </ligand>
</feature>
<accession>A0A0T9TL76</accession>
<dbReference type="CDD" id="cd00672">
    <property type="entry name" value="CysRS_core"/>
    <property type="match status" value="1"/>
</dbReference>
<organism evidence="14 15">
    <name type="scientific">Yersinia aleksiciae</name>
    <dbReference type="NCBI Taxonomy" id="263819"/>
    <lineage>
        <taxon>Bacteria</taxon>
        <taxon>Pseudomonadati</taxon>
        <taxon>Pseudomonadota</taxon>
        <taxon>Gammaproteobacteria</taxon>
        <taxon>Enterobacterales</taxon>
        <taxon>Yersiniaceae</taxon>
        <taxon>Yersinia</taxon>
    </lineage>
</organism>
<feature type="short sequence motif" description="'KMSKS' region" evidence="12">
    <location>
        <begin position="266"/>
        <end position="270"/>
    </location>
</feature>
<evidence type="ECO:0000256" key="11">
    <source>
        <dbReference type="ARBA" id="ARBA00023146"/>
    </source>
</evidence>
<evidence type="ECO:0000313" key="15">
    <source>
        <dbReference type="Proteomes" id="UP000040088"/>
    </source>
</evidence>
<feature type="binding site" evidence="12">
    <location>
        <position position="269"/>
    </location>
    <ligand>
        <name>ATP</name>
        <dbReference type="ChEBI" id="CHEBI:30616"/>
    </ligand>
</feature>
<comment type="subunit">
    <text evidence="3 12">Monomer.</text>
</comment>
<sequence>MLKIFNTLSRQKEEFKPIHAGKIGMYVCGITIYDLCHIGHGRTFVAFDVVARYLRYLGYSLTYVRNVTDVDDKIIKRAIENNETCEQLTTRMLAEMHKDFDALNLKRPDLEPRATHHIPEIIAMVERLITREHAYVASNGDVMFAVDSDPDYGLLSRQDLDQLQAGARVEVADVKRNPMDFVLWKMSKPGEPSWESPWGAGRPGWHIECSAMNSKQLGAHFDIHGGGSDLMFPHHENEIAQSTCAHDGPYVNYWMHSGMVMIDKEKMSKSLNNFFTIRDVLAYYDAETVRYFLMSGHYRSQLNYSEENLKQARASLERLYTALRGTDAKAAPAGGAEFEARFRAAMDDDFNTPEAYSVLFDIAREVNRLKTEDIAAANGLAAELRKLAHVLGLLEQDPELFLQSGAQTDDDEVAKIEALIKQRNDARSSKDWALADSARDQLNELGIVLEDGPQGTTWRRK</sequence>
<reference evidence="15" key="1">
    <citation type="submission" date="2015-03" db="EMBL/GenBank/DDBJ databases">
        <authorList>
            <consortium name="Pathogen Informatics"/>
        </authorList>
    </citation>
    <scope>NUCLEOTIDE SEQUENCE [LARGE SCALE GENOMIC DNA]</scope>
    <source>
        <strain evidence="15">IP27925</strain>
    </source>
</reference>
<protein>
    <recommendedName>
        <fullName evidence="12">Cysteine--tRNA ligase</fullName>
        <ecNumber evidence="12">6.1.1.16</ecNumber>
    </recommendedName>
    <alternativeName>
        <fullName evidence="12">Cysteinyl-tRNA synthetase</fullName>
        <shortName evidence="12">CysRS</shortName>
    </alternativeName>
</protein>
<evidence type="ECO:0000256" key="2">
    <source>
        <dbReference type="ARBA" id="ARBA00005594"/>
    </source>
</evidence>
<feature type="binding site" evidence="12">
    <location>
        <position position="234"/>
    </location>
    <ligand>
        <name>Zn(2+)</name>
        <dbReference type="ChEBI" id="CHEBI:29105"/>
    </ligand>
</feature>
<dbReference type="AlphaFoldDB" id="A0A0T9TL76"/>
<keyword evidence="10 12" id="KW-0648">Protein biosynthesis</keyword>
<dbReference type="Gene3D" id="1.20.120.1910">
    <property type="entry name" value="Cysteine-tRNA ligase, C-terminal anti-codon recognition domain"/>
    <property type="match status" value="1"/>
</dbReference>
<keyword evidence="5 12" id="KW-0436">Ligase</keyword>
<keyword evidence="9 12" id="KW-0067">ATP-binding</keyword>
<name>A0A0T9TL76_YERAE</name>
<gene>
    <name evidence="12 14" type="primary">cysS</name>
    <name evidence="14" type="ORF">ERS008460_01212</name>
</gene>
<evidence type="ECO:0000256" key="6">
    <source>
        <dbReference type="ARBA" id="ARBA00022723"/>
    </source>
</evidence>
<comment type="cofactor">
    <cofactor evidence="12">
        <name>Zn(2+)</name>
        <dbReference type="ChEBI" id="CHEBI:29105"/>
    </cofactor>
    <text evidence="12">Binds 1 zinc ion per subunit.</text>
</comment>
<dbReference type="InterPro" id="IPR014729">
    <property type="entry name" value="Rossmann-like_a/b/a_fold"/>
</dbReference>
<evidence type="ECO:0000256" key="7">
    <source>
        <dbReference type="ARBA" id="ARBA00022741"/>
    </source>
</evidence>
<dbReference type="Pfam" id="PF09190">
    <property type="entry name" value="DALR_2"/>
    <property type="match status" value="1"/>
</dbReference>
<dbReference type="PANTHER" id="PTHR10890">
    <property type="entry name" value="CYSTEINYL-TRNA SYNTHETASE"/>
    <property type="match status" value="1"/>
</dbReference>
<dbReference type="InterPro" id="IPR009080">
    <property type="entry name" value="tRNAsynth_Ia_anticodon-bd"/>
</dbReference>
<feature type="binding site" evidence="12">
    <location>
        <position position="238"/>
    </location>
    <ligand>
        <name>Zn(2+)</name>
        <dbReference type="ChEBI" id="CHEBI:29105"/>
    </ligand>
</feature>
<dbReference type="GO" id="GO:0006423">
    <property type="term" value="P:cysteinyl-tRNA aminoacylation"/>
    <property type="evidence" value="ECO:0007669"/>
    <property type="project" value="UniProtKB-UniRule"/>
</dbReference>
<dbReference type="HAMAP" id="MF_00041">
    <property type="entry name" value="Cys_tRNA_synth"/>
    <property type="match status" value="1"/>
</dbReference>
<dbReference type="GO" id="GO:0005524">
    <property type="term" value="F:ATP binding"/>
    <property type="evidence" value="ECO:0007669"/>
    <property type="project" value="UniProtKB-UniRule"/>
</dbReference>
<dbReference type="EMBL" id="CQEM01000004">
    <property type="protein sequence ID" value="CNK89456.1"/>
    <property type="molecule type" value="Genomic_DNA"/>
</dbReference>
<dbReference type="Gene3D" id="3.40.50.620">
    <property type="entry name" value="HUPs"/>
    <property type="match status" value="1"/>
</dbReference>
<dbReference type="RefSeq" id="WP_050125664.1">
    <property type="nucleotide sequence ID" value="NZ_CQEM01000004.1"/>
</dbReference>
<evidence type="ECO:0000256" key="4">
    <source>
        <dbReference type="ARBA" id="ARBA00022490"/>
    </source>
</evidence>
<evidence type="ECO:0000256" key="10">
    <source>
        <dbReference type="ARBA" id="ARBA00022917"/>
    </source>
</evidence>
<dbReference type="FunFam" id="1.20.120.1910:FF:000001">
    <property type="entry name" value="Cysteine--tRNA ligase"/>
    <property type="match status" value="1"/>
</dbReference>
<dbReference type="InterPro" id="IPR024909">
    <property type="entry name" value="Cys-tRNA/MSH_ligase"/>
</dbReference>
<feature type="short sequence motif" description="'HIGH' region" evidence="12">
    <location>
        <begin position="30"/>
        <end position="40"/>
    </location>
</feature>
<dbReference type="STRING" id="28152.CH54_3761"/>
<dbReference type="Pfam" id="PF01406">
    <property type="entry name" value="tRNA-synt_1e"/>
    <property type="match status" value="1"/>
</dbReference>
<dbReference type="GO" id="GO:0004817">
    <property type="term" value="F:cysteine-tRNA ligase activity"/>
    <property type="evidence" value="ECO:0007669"/>
    <property type="project" value="UniProtKB-UniRule"/>
</dbReference>
<comment type="subcellular location">
    <subcellularLocation>
        <location evidence="1 12">Cytoplasm</location>
    </subcellularLocation>
</comment>
<proteinExistence type="inferred from homology"/>
<evidence type="ECO:0000259" key="13">
    <source>
        <dbReference type="SMART" id="SM00840"/>
    </source>
</evidence>
<dbReference type="GO" id="GO:0008270">
    <property type="term" value="F:zinc ion binding"/>
    <property type="evidence" value="ECO:0007669"/>
    <property type="project" value="UniProtKB-UniRule"/>
</dbReference>
<dbReference type="PRINTS" id="PR00983">
    <property type="entry name" value="TRNASYNTHCYS"/>
</dbReference>
<keyword evidence="11 12" id="KW-0030">Aminoacyl-tRNA synthetase</keyword>
<dbReference type="SUPFAM" id="SSF52374">
    <property type="entry name" value="Nucleotidylyl transferase"/>
    <property type="match status" value="1"/>
</dbReference>
<dbReference type="Proteomes" id="UP000040088">
    <property type="component" value="Unassembled WGS sequence"/>
</dbReference>
<dbReference type="InterPro" id="IPR032678">
    <property type="entry name" value="tRNA-synt_1_cat_dom"/>
</dbReference>
<feature type="binding site" evidence="12">
    <location>
        <position position="28"/>
    </location>
    <ligand>
        <name>Zn(2+)</name>
        <dbReference type="ChEBI" id="CHEBI:29105"/>
    </ligand>
</feature>
<dbReference type="GO" id="GO:0005829">
    <property type="term" value="C:cytosol"/>
    <property type="evidence" value="ECO:0007669"/>
    <property type="project" value="TreeGrafter"/>
</dbReference>
<dbReference type="NCBIfam" id="TIGR00435">
    <property type="entry name" value="cysS"/>
    <property type="match status" value="1"/>
</dbReference>
<feature type="domain" description="Cysteinyl-tRNA synthetase class Ia DALR" evidence="13">
    <location>
        <begin position="341"/>
        <end position="402"/>
    </location>
</feature>
<keyword evidence="6 12" id="KW-0479">Metal-binding</keyword>
<evidence type="ECO:0000256" key="1">
    <source>
        <dbReference type="ARBA" id="ARBA00004496"/>
    </source>
</evidence>
<dbReference type="InterPro" id="IPR015803">
    <property type="entry name" value="Cys-tRNA-ligase"/>
</dbReference>
<dbReference type="SMART" id="SM00840">
    <property type="entry name" value="DALR_2"/>
    <property type="match status" value="1"/>
</dbReference>
<keyword evidence="4 12" id="KW-0963">Cytoplasm</keyword>
<keyword evidence="7 12" id="KW-0547">Nucleotide-binding</keyword>
<dbReference type="EC" id="6.1.1.16" evidence="12"/>
<keyword evidence="8 12" id="KW-0862">Zinc</keyword>
<dbReference type="PANTHER" id="PTHR10890:SF3">
    <property type="entry name" value="CYSTEINE--TRNA LIGASE, CYTOPLASMIC"/>
    <property type="match status" value="1"/>
</dbReference>
<dbReference type="InterPro" id="IPR015273">
    <property type="entry name" value="Cys-tRNA-synt_Ia_DALR"/>
</dbReference>
<evidence type="ECO:0000313" key="14">
    <source>
        <dbReference type="EMBL" id="CNK89456.1"/>
    </source>
</evidence>
<dbReference type="SUPFAM" id="SSF47323">
    <property type="entry name" value="Anticodon-binding domain of a subclass of class I aminoacyl-tRNA synthetases"/>
    <property type="match status" value="1"/>
</dbReference>
<dbReference type="FunFam" id="3.40.50.620:FF:000009">
    <property type="entry name" value="Cysteine--tRNA ligase"/>
    <property type="match status" value="1"/>
</dbReference>
<comment type="similarity">
    <text evidence="2 12">Belongs to the class-I aminoacyl-tRNA synthetase family.</text>
</comment>
<evidence type="ECO:0000256" key="5">
    <source>
        <dbReference type="ARBA" id="ARBA00022598"/>
    </source>
</evidence>
<dbReference type="CDD" id="cd07963">
    <property type="entry name" value="Anticodon_Ia_Cys"/>
    <property type="match status" value="1"/>
</dbReference>